<reference evidence="3 4" key="1">
    <citation type="submission" date="2019-03" db="EMBL/GenBank/DDBJ databases">
        <title>Metabolic potential of uncultured bacteria and archaea associated with petroleum seepage in deep-sea sediments.</title>
        <authorList>
            <person name="Dong X."/>
            <person name="Hubert C."/>
        </authorList>
    </citation>
    <scope>NUCLEOTIDE SEQUENCE [LARGE SCALE GENOMIC DNA]</scope>
    <source>
        <strain evidence="3">E44_bin18</strain>
    </source>
</reference>
<evidence type="ECO:0000259" key="2">
    <source>
        <dbReference type="Pfam" id="PF02470"/>
    </source>
</evidence>
<keyword evidence="1" id="KW-0472">Membrane</keyword>
<gene>
    <name evidence="3" type="ORF">E3J62_08790</name>
</gene>
<protein>
    <submittedName>
        <fullName evidence="3">MCE family protein</fullName>
    </submittedName>
</protein>
<dbReference type="InterPro" id="IPR003399">
    <property type="entry name" value="Mce/MlaD"/>
</dbReference>
<dbReference type="PANTHER" id="PTHR33371:SF4">
    <property type="entry name" value="INTERMEMBRANE PHOSPHOLIPID TRANSPORT SYSTEM BINDING PROTEIN MLAD"/>
    <property type="match status" value="1"/>
</dbReference>
<dbReference type="InterPro" id="IPR052336">
    <property type="entry name" value="MlaD_Phospholipid_Transporter"/>
</dbReference>
<feature type="domain" description="Mce/MlaD" evidence="2">
    <location>
        <begin position="37"/>
        <end position="113"/>
    </location>
</feature>
<dbReference type="Pfam" id="PF02470">
    <property type="entry name" value="MlaD"/>
    <property type="match status" value="1"/>
</dbReference>
<evidence type="ECO:0000313" key="3">
    <source>
        <dbReference type="EMBL" id="TET45024.1"/>
    </source>
</evidence>
<evidence type="ECO:0000313" key="4">
    <source>
        <dbReference type="Proteomes" id="UP000315525"/>
    </source>
</evidence>
<organism evidence="3 4">
    <name type="scientific">candidate division TA06 bacterium</name>
    <dbReference type="NCBI Taxonomy" id="2250710"/>
    <lineage>
        <taxon>Bacteria</taxon>
        <taxon>Bacteria division TA06</taxon>
    </lineage>
</organism>
<dbReference type="PANTHER" id="PTHR33371">
    <property type="entry name" value="INTERMEMBRANE PHOSPHOLIPID TRANSPORT SYSTEM BINDING PROTEIN MLAD-RELATED"/>
    <property type="match status" value="1"/>
</dbReference>
<dbReference type="EMBL" id="SOJN01000099">
    <property type="protein sequence ID" value="TET45024.1"/>
    <property type="molecule type" value="Genomic_DNA"/>
</dbReference>
<dbReference type="Proteomes" id="UP000315525">
    <property type="component" value="Unassembled WGS sequence"/>
</dbReference>
<keyword evidence="1" id="KW-0812">Transmembrane</keyword>
<keyword evidence="1" id="KW-1133">Transmembrane helix</keyword>
<accession>A0A523UR70</accession>
<feature type="transmembrane region" description="Helical" evidence="1">
    <location>
        <begin position="6"/>
        <end position="28"/>
    </location>
</feature>
<comment type="caution">
    <text evidence="3">The sequence shown here is derived from an EMBL/GenBank/DDBJ whole genome shotgun (WGS) entry which is preliminary data.</text>
</comment>
<proteinExistence type="predicted"/>
<name>A0A523UR70_UNCT6</name>
<sequence>MPKRGVEIRVGALLIIAMVVLFLGYTWYSGYKFRHGGYHVTVLFSDVTGLQVGDDVRVAGVKKGKVRSITLEGKDVEVVLRLEQGVELYKDAGFAIMDVALISGTKYIAVMPGTSSVALDLDGRPRGKPSAAFAMNKIVDLSESVNKLVTVLRENLFTDEAVTSARETIENLNALTKNLTTVLDKSGRDLATGVNAFKSASIKLDSLLGSEEFTNTVARLDTLTRKMTSGEGSLAKLLNDPDAYDEMKGTLKAAKELLEDIKAHPRKYINLELF</sequence>
<evidence type="ECO:0000256" key="1">
    <source>
        <dbReference type="SAM" id="Phobius"/>
    </source>
</evidence>
<dbReference type="AlphaFoldDB" id="A0A523UR70"/>